<comment type="caution">
    <text evidence="2">The sequence shown here is derived from an EMBL/GenBank/DDBJ whole genome shotgun (WGS) entry which is preliminary data.</text>
</comment>
<evidence type="ECO:0000313" key="2">
    <source>
        <dbReference type="EMBL" id="CAD8069581.1"/>
    </source>
</evidence>
<accession>A0A8S1LVE9</accession>
<name>A0A8S1LVE9_9CILI</name>
<dbReference type="AlphaFoldDB" id="A0A8S1LVE9"/>
<feature type="compositionally biased region" description="Polar residues" evidence="1">
    <location>
        <begin position="1"/>
        <end position="16"/>
    </location>
</feature>
<keyword evidence="3" id="KW-1185">Reference proteome</keyword>
<dbReference type="EMBL" id="CAJJDN010000025">
    <property type="protein sequence ID" value="CAD8069581.1"/>
    <property type="molecule type" value="Genomic_DNA"/>
</dbReference>
<evidence type="ECO:0000256" key="1">
    <source>
        <dbReference type="SAM" id="MobiDB-lite"/>
    </source>
</evidence>
<feature type="region of interest" description="Disordered" evidence="1">
    <location>
        <begin position="1"/>
        <end position="32"/>
    </location>
</feature>
<dbReference type="OrthoDB" id="297047at2759"/>
<protein>
    <submittedName>
        <fullName evidence="2">Uncharacterized protein</fullName>
    </submittedName>
</protein>
<proteinExistence type="predicted"/>
<sequence length="368" mass="42957">MSQAFQLSATSLGQKTQQQQQQPINPMDDSKRSSTVFKIPQILDHCHQFNTNTIPKINCYHHQGNTYINFCQLEECCFPLCPECIPEHVNEHVGQNSKPKLESLKDILNKVQFTVHNEANKLANSFFNIQNSVKMAEEMNNSCIRQLNDKRERIIKIIDQYFNSLLIEVQGKHQKNIVNYKRDAQFFQQVIYDRWNSHFELIENLKNSDCMKPLIRFLKSKTLEENEQYFIQAQEFTERYVHYQTKVNFDSEKSAQLGGFISEFLKVVNYDLPEFLNIHKLAPPEITTQKQNMGSVNNSKASIRSEQKILQSSIKSGLEISQQVQFMNQSSNPNNYIKQSQQQFGSQQQMRNNYGEYSSFGNFGSRKF</sequence>
<gene>
    <name evidence="2" type="ORF">PSON_ATCC_30995.1.T0250354</name>
</gene>
<evidence type="ECO:0000313" key="3">
    <source>
        <dbReference type="Proteomes" id="UP000692954"/>
    </source>
</evidence>
<dbReference type="Proteomes" id="UP000692954">
    <property type="component" value="Unassembled WGS sequence"/>
</dbReference>
<organism evidence="2 3">
    <name type="scientific">Paramecium sonneborni</name>
    <dbReference type="NCBI Taxonomy" id="65129"/>
    <lineage>
        <taxon>Eukaryota</taxon>
        <taxon>Sar</taxon>
        <taxon>Alveolata</taxon>
        <taxon>Ciliophora</taxon>
        <taxon>Intramacronucleata</taxon>
        <taxon>Oligohymenophorea</taxon>
        <taxon>Peniculida</taxon>
        <taxon>Parameciidae</taxon>
        <taxon>Paramecium</taxon>
    </lineage>
</organism>
<reference evidence="2" key="1">
    <citation type="submission" date="2021-01" db="EMBL/GenBank/DDBJ databases">
        <authorList>
            <consortium name="Genoscope - CEA"/>
            <person name="William W."/>
        </authorList>
    </citation>
    <scope>NUCLEOTIDE SEQUENCE</scope>
</reference>